<accession>A0A544XDL5</accession>
<feature type="non-terminal residue" evidence="3">
    <location>
        <position position="149"/>
    </location>
</feature>
<evidence type="ECO:0000313" key="4">
    <source>
        <dbReference type="Proteomes" id="UP000316541"/>
    </source>
</evidence>
<keyword evidence="1" id="KW-0472">Membrane</keyword>
<gene>
    <name evidence="3" type="ORF">FLX08_40115</name>
</gene>
<comment type="caution">
    <text evidence="3">The sequence shown here is derived from an EMBL/GenBank/DDBJ whole genome shotgun (WGS) entry which is preliminary data.</text>
</comment>
<protein>
    <recommendedName>
        <fullName evidence="2">H repeat-associated protein N-terminal domain-containing protein</fullName>
    </recommendedName>
</protein>
<feature type="transmembrane region" description="Helical" evidence="1">
    <location>
        <begin position="61"/>
        <end position="80"/>
    </location>
</feature>
<dbReference type="AlphaFoldDB" id="A0A544XDL5"/>
<keyword evidence="1" id="KW-1133">Transmembrane helix</keyword>
<dbReference type="Proteomes" id="UP000316541">
    <property type="component" value="Unassembled WGS sequence"/>
</dbReference>
<dbReference type="InterPro" id="IPR032806">
    <property type="entry name" value="YbfD_N"/>
</dbReference>
<evidence type="ECO:0000259" key="2">
    <source>
        <dbReference type="Pfam" id="PF13808"/>
    </source>
</evidence>
<keyword evidence="1" id="KW-0812">Transmembrane</keyword>
<reference evidence="3 4" key="1">
    <citation type="submission" date="2019-07" db="EMBL/GenBank/DDBJ databases">
        <title>Microbispora hainanensis DSM 45428.</title>
        <authorList>
            <person name="Thawai C."/>
        </authorList>
    </citation>
    <scope>NUCLEOTIDE SEQUENCE [LARGE SCALE GENOMIC DNA]</scope>
    <source>
        <strain evidence="3 4">DSM 45428</strain>
    </source>
</reference>
<evidence type="ECO:0000256" key="1">
    <source>
        <dbReference type="SAM" id="Phobius"/>
    </source>
</evidence>
<organism evidence="3 4">
    <name type="scientific">Microbispora hainanensis</name>
    <dbReference type="NCBI Taxonomy" id="568844"/>
    <lineage>
        <taxon>Bacteria</taxon>
        <taxon>Bacillati</taxon>
        <taxon>Actinomycetota</taxon>
        <taxon>Actinomycetes</taxon>
        <taxon>Streptosporangiales</taxon>
        <taxon>Streptosporangiaceae</taxon>
        <taxon>Microbispora</taxon>
    </lineage>
</organism>
<evidence type="ECO:0000313" key="3">
    <source>
        <dbReference type="EMBL" id="TQS02585.1"/>
    </source>
</evidence>
<proteinExistence type="predicted"/>
<name>A0A544XDL5_9ACTN</name>
<feature type="domain" description="H repeat-associated protein N-terminal" evidence="2">
    <location>
        <begin position="43"/>
        <end position="129"/>
    </location>
</feature>
<dbReference type="Pfam" id="PF13808">
    <property type="entry name" value="DDE_Tnp_1_assoc"/>
    <property type="match status" value="1"/>
</dbReference>
<sequence>MSSQSIKNRGRVRVPSSPIDVLSRHLERVTICDPLSDLPTLAEVLDAIPDPRSRRGRRYRLGPLLALALLAVLGGATSLAKITRFIAGYDPELRARIGLPGPVRLAASTLGRLLARLDGDDFDAATCAYLSRLAAAPPAAGTNGTNGRT</sequence>
<dbReference type="EMBL" id="VIRM01000189">
    <property type="protein sequence ID" value="TQS02585.1"/>
    <property type="molecule type" value="Genomic_DNA"/>
</dbReference>